<evidence type="ECO:0000313" key="2">
    <source>
        <dbReference type="Proteomes" id="UP000249688"/>
    </source>
</evidence>
<dbReference type="EMBL" id="QKYU01000019">
    <property type="protein sequence ID" value="PZW42186.1"/>
    <property type="molecule type" value="Genomic_DNA"/>
</dbReference>
<organism evidence="1 2">
    <name type="scientific">Humitalea rosea</name>
    <dbReference type="NCBI Taxonomy" id="990373"/>
    <lineage>
        <taxon>Bacteria</taxon>
        <taxon>Pseudomonadati</taxon>
        <taxon>Pseudomonadota</taxon>
        <taxon>Alphaproteobacteria</taxon>
        <taxon>Acetobacterales</taxon>
        <taxon>Roseomonadaceae</taxon>
        <taxon>Humitalea</taxon>
    </lineage>
</organism>
<name>A0A2W7I5N1_9PROT</name>
<comment type="caution">
    <text evidence="1">The sequence shown here is derived from an EMBL/GenBank/DDBJ whole genome shotgun (WGS) entry which is preliminary data.</text>
</comment>
<proteinExistence type="predicted"/>
<gene>
    <name evidence="1" type="ORF">C8P66_11978</name>
</gene>
<dbReference type="Proteomes" id="UP000249688">
    <property type="component" value="Unassembled WGS sequence"/>
</dbReference>
<protein>
    <submittedName>
        <fullName evidence="1">Uncharacterized protein</fullName>
    </submittedName>
</protein>
<keyword evidence="2" id="KW-1185">Reference proteome</keyword>
<sequence>MDPRLAREIVDCARDIFDKKTTNKLYGNVRKVRPEMITNDRIDLDNDRMTVEAFSAENDVNVTIDRKRELKKAVNRYETRAASKADNLRDKNIYFSTAYERGKSIEERWIRGESLAGNCAEQSDMAAFLAIKWDNTVRDLTYIAELDDPADHVFCVILRRRDPPSWRNVAEMIQGCVDSQAFVLDPWMNFSCYAASYNSMASAKMGKWLSEGKRINWGGKTQNAPGWYQPGGDYLECFLHARLDFKKAV</sequence>
<evidence type="ECO:0000313" key="1">
    <source>
        <dbReference type="EMBL" id="PZW42186.1"/>
    </source>
</evidence>
<reference evidence="1 2" key="1">
    <citation type="submission" date="2018-06" db="EMBL/GenBank/DDBJ databases">
        <title>Genomic Encyclopedia of Archaeal and Bacterial Type Strains, Phase II (KMG-II): from individual species to whole genera.</title>
        <authorList>
            <person name="Goeker M."/>
        </authorList>
    </citation>
    <scope>NUCLEOTIDE SEQUENCE [LARGE SCALE GENOMIC DNA]</scope>
    <source>
        <strain evidence="1 2">DSM 24525</strain>
    </source>
</reference>
<dbReference type="RefSeq" id="WP_146422908.1">
    <property type="nucleotide sequence ID" value="NZ_QKYU01000019.1"/>
</dbReference>
<dbReference type="OrthoDB" id="8922225at2"/>
<accession>A0A2W7I5N1</accession>
<dbReference type="AlphaFoldDB" id="A0A2W7I5N1"/>